<sequence>MSARILKLVLLSGIVLLFAATSKAQSYGRVVINEYMPWTSNTCGVATEFVELLNFGPGPTNIGCYILTNGKYSVTIPPNTILQPGQYYVISGVNTLVTNCGNIDGPTVVNLNWNTCGCTNTTIPTAAPGFMPDGGNGNPNMVLFDASMNVVDAVTRSTPAPAVSTITTSSVSSQCVRKTFDLDNLTLNYEVLGMSTGQANSFARRLDGDCEWIKQPQISAGANNNKTSGGTSSITYSMNIVNAMDYCTGQRGAVTITASGSNISTFFPMEYTIAYDADGNGVFDFSDTYTYGSDNSSPDIELTGLAGGSYRVTVGSYKGCNLKTFVFSILPCGPLLPIKLLHFGLAGSSPDEHTFNWRLADLEGLETLALESSTDGATFRTEHQVVLTRNSPRNVRQSVARRPGTSYYRLRITGANGRPEYSRVINTGAGLSVQGLRPNPATNRTVLEIQSPGERPVRYRVYGVDGRPLLQGSVRLHAGTNEIPLQVSSLPAGLYQVSVDGNGGDKPMTLRFMKQ</sequence>
<proteinExistence type="predicted"/>
<comment type="caution">
    <text evidence="2">The sequence shown here is derived from an EMBL/GenBank/DDBJ whole genome shotgun (WGS) entry which is preliminary data.</text>
</comment>
<dbReference type="PROSITE" id="PS51841">
    <property type="entry name" value="LTD"/>
    <property type="match status" value="1"/>
</dbReference>
<dbReference type="InterPro" id="IPR001322">
    <property type="entry name" value="Lamin_tail_dom"/>
</dbReference>
<name>A0ABP8H8T7_9BACT</name>
<keyword evidence="3" id="KW-1185">Reference proteome</keyword>
<organism evidence="2 3">
    <name type="scientific">Flaviaesturariibacter amylovorans</name>
    <dbReference type="NCBI Taxonomy" id="1084520"/>
    <lineage>
        <taxon>Bacteria</taxon>
        <taxon>Pseudomonadati</taxon>
        <taxon>Bacteroidota</taxon>
        <taxon>Chitinophagia</taxon>
        <taxon>Chitinophagales</taxon>
        <taxon>Chitinophagaceae</taxon>
        <taxon>Flaviaestuariibacter</taxon>
    </lineage>
</organism>
<protein>
    <recommendedName>
        <fullName evidence="1">LTD domain-containing protein</fullName>
    </recommendedName>
</protein>
<dbReference type="RefSeq" id="WP_345256673.1">
    <property type="nucleotide sequence ID" value="NZ_BAABGY010000009.1"/>
</dbReference>
<accession>A0ABP8H8T7</accession>
<evidence type="ECO:0000313" key="2">
    <source>
        <dbReference type="EMBL" id="GAA4335970.1"/>
    </source>
</evidence>
<dbReference type="SUPFAM" id="SSF74853">
    <property type="entry name" value="Lamin A/C globular tail domain"/>
    <property type="match status" value="1"/>
</dbReference>
<evidence type="ECO:0000313" key="3">
    <source>
        <dbReference type="Proteomes" id="UP001501725"/>
    </source>
</evidence>
<evidence type="ECO:0000259" key="1">
    <source>
        <dbReference type="PROSITE" id="PS51841"/>
    </source>
</evidence>
<reference evidence="3" key="1">
    <citation type="journal article" date="2019" name="Int. J. Syst. Evol. Microbiol.">
        <title>The Global Catalogue of Microorganisms (GCM) 10K type strain sequencing project: providing services to taxonomists for standard genome sequencing and annotation.</title>
        <authorList>
            <consortium name="The Broad Institute Genomics Platform"/>
            <consortium name="The Broad Institute Genome Sequencing Center for Infectious Disease"/>
            <person name="Wu L."/>
            <person name="Ma J."/>
        </authorList>
    </citation>
    <scope>NUCLEOTIDE SEQUENCE [LARGE SCALE GENOMIC DNA]</scope>
    <source>
        <strain evidence="3">JCM 17919</strain>
    </source>
</reference>
<dbReference type="Proteomes" id="UP001501725">
    <property type="component" value="Unassembled WGS sequence"/>
</dbReference>
<dbReference type="InterPro" id="IPR026444">
    <property type="entry name" value="Secre_tail"/>
</dbReference>
<gene>
    <name evidence="2" type="ORF">GCM10023184_31050</name>
</gene>
<dbReference type="Pfam" id="PF00932">
    <property type="entry name" value="LTD"/>
    <property type="match status" value="1"/>
</dbReference>
<dbReference type="EMBL" id="BAABGY010000009">
    <property type="protein sequence ID" value="GAA4335970.1"/>
    <property type="molecule type" value="Genomic_DNA"/>
</dbReference>
<dbReference type="InterPro" id="IPR036415">
    <property type="entry name" value="Lamin_tail_dom_sf"/>
</dbReference>
<feature type="domain" description="LTD" evidence="1">
    <location>
        <begin position="18"/>
        <end position="158"/>
    </location>
</feature>
<dbReference type="NCBIfam" id="TIGR04183">
    <property type="entry name" value="Por_Secre_tail"/>
    <property type="match status" value="1"/>
</dbReference>